<evidence type="ECO:0000313" key="2">
    <source>
        <dbReference type="Proteomes" id="UP000185490"/>
    </source>
</evidence>
<gene>
    <name evidence="1" type="ORF">BW47_09365</name>
</gene>
<keyword evidence="2" id="KW-1185">Reference proteome</keyword>
<dbReference type="EMBL" id="CP007389">
    <property type="protein sequence ID" value="APT74951.1"/>
    <property type="molecule type" value="Genomic_DNA"/>
</dbReference>
<name>A0ABM6GHH0_9BACT</name>
<sequence>MELLVDSFFSLKEIFDYIVPVIVKNENGFLIVFDRYFDWNLSGLNFLRTENILDITFNVYSINNFELSEFYDFSSENIDIFKIRNFVAKEMLKRKLNDNKKLLKLENSFEKDELIINMDMDFLIEHPEIFTLKHSEKFFDLYVFNELLKITEKFNLNILSSNTLIYKLNLNFDFLLFMDFWNEFVNLNEKILVEISQKSFFENINKIVDLLETIPLSTLKSLLQKKVDVKSLVEEFKVFDELFRRDK</sequence>
<accession>A0ABM6GHH0</accession>
<dbReference type="Proteomes" id="UP000185490">
    <property type="component" value="Chromosome"/>
</dbReference>
<proteinExistence type="predicted"/>
<organism evidence="1 2">
    <name type="scientific">Thermosipho melanesiensis</name>
    <dbReference type="NCBI Taxonomy" id="46541"/>
    <lineage>
        <taxon>Bacteria</taxon>
        <taxon>Thermotogati</taxon>
        <taxon>Thermotogota</taxon>
        <taxon>Thermotogae</taxon>
        <taxon>Thermotogales</taxon>
        <taxon>Fervidobacteriaceae</taxon>
        <taxon>Thermosipho</taxon>
    </lineage>
</organism>
<reference evidence="1 2" key="1">
    <citation type="submission" date="2014-02" db="EMBL/GenBank/DDBJ databases">
        <title>Diversity of Thermotogales isolates from hydrothermal vents.</title>
        <authorList>
            <person name="Haverkamp T.H.A."/>
            <person name="Lossouarn J."/>
            <person name="Geslin C."/>
            <person name="Nesbo C.L."/>
        </authorList>
    </citation>
    <scope>NUCLEOTIDE SEQUENCE [LARGE SCALE GENOMIC DNA]</scope>
    <source>
        <strain evidence="1 2">431</strain>
    </source>
</reference>
<dbReference type="RefSeq" id="WP_012057972.1">
    <property type="nucleotide sequence ID" value="NZ_CP007389.1"/>
</dbReference>
<evidence type="ECO:0000313" key="1">
    <source>
        <dbReference type="EMBL" id="APT74951.1"/>
    </source>
</evidence>
<protein>
    <submittedName>
        <fullName evidence="1">Uncharacterized protein</fullName>
    </submittedName>
</protein>